<gene>
    <name evidence="1" type="ORF">GMARGA_LOCUS7976</name>
</gene>
<proteinExistence type="predicted"/>
<evidence type="ECO:0000313" key="1">
    <source>
        <dbReference type="EMBL" id="CAG8623725.1"/>
    </source>
</evidence>
<reference evidence="1 2" key="1">
    <citation type="submission" date="2021-06" db="EMBL/GenBank/DDBJ databases">
        <authorList>
            <person name="Kallberg Y."/>
            <person name="Tangrot J."/>
            <person name="Rosling A."/>
        </authorList>
    </citation>
    <scope>NUCLEOTIDE SEQUENCE [LARGE SCALE GENOMIC DNA]</scope>
    <source>
        <strain evidence="1 2">120-4 pot B 10/14</strain>
    </source>
</reference>
<keyword evidence="2" id="KW-1185">Reference proteome</keyword>
<accession>A0ABN7UL56</accession>
<comment type="caution">
    <text evidence="1">The sequence shown here is derived from an EMBL/GenBank/DDBJ whole genome shotgun (WGS) entry which is preliminary data.</text>
</comment>
<organism evidence="1 2">
    <name type="scientific">Gigaspora margarita</name>
    <dbReference type="NCBI Taxonomy" id="4874"/>
    <lineage>
        <taxon>Eukaryota</taxon>
        <taxon>Fungi</taxon>
        <taxon>Fungi incertae sedis</taxon>
        <taxon>Mucoromycota</taxon>
        <taxon>Glomeromycotina</taxon>
        <taxon>Glomeromycetes</taxon>
        <taxon>Diversisporales</taxon>
        <taxon>Gigasporaceae</taxon>
        <taxon>Gigaspora</taxon>
    </lineage>
</organism>
<protein>
    <submittedName>
        <fullName evidence="1">24763_t:CDS:1</fullName>
    </submittedName>
</protein>
<sequence>MSIVVLGEKCKERSFYANLYQAQIDKESIDILVESILLASNTLIENTNCNFNDYNKENILFVFLAISPFQFLNNETANANIVNDSVNESINEIVNKSANESKNLIKEDNPVFNKSVCKFIKAYKKCCLIHDMHIHPAIASFFQTCD</sequence>
<dbReference type="EMBL" id="CAJVQB010003990">
    <property type="protein sequence ID" value="CAG8623725.1"/>
    <property type="molecule type" value="Genomic_DNA"/>
</dbReference>
<evidence type="ECO:0000313" key="2">
    <source>
        <dbReference type="Proteomes" id="UP000789901"/>
    </source>
</evidence>
<dbReference type="Proteomes" id="UP000789901">
    <property type="component" value="Unassembled WGS sequence"/>
</dbReference>
<name>A0ABN7UL56_GIGMA</name>